<proteinExistence type="predicted"/>
<dbReference type="AlphaFoldDB" id="A0A2P2NMZ7"/>
<dbReference type="EMBL" id="GGEC01063404">
    <property type="protein sequence ID" value="MBX43888.1"/>
    <property type="molecule type" value="Transcribed_RNA"/>
</dbReference>
<evidence type="ECO:0000313" key="1">
    <source>
        <dbReference type="EMBL" id="MBX43888.1"/>
    </source>
</evidence>
<name>A0A2P2NMZ7_RHIMU</name>
<accession>A0A2P2NMZ7</accession>
<protein>
    <submittedName>
        <fullName evidence="1">Uncharacterized protein</fullName>
    </submittedName>
</protein>
<sequence length="43" mass="4783">MIAEDTKHQLWTVIGKQSPNYKDKGPDAYSNKISVLFNSTCPG</sequence>
<reference evidence="1" key="1">
    <citation type="submission" date="2018-02" db="EMBL/GenBank/DDBJ databases">
        <title>Rhizophora mucronata_Transcriptome.</title>
        <authorList>
            <person name="Meera S.P."/>
            <person name="Sreeshan A."/>
            <person name="Augustine A."/>
        </authorList>
    </citation>
    <scope>NUCLEOTIDE SEQUENCE</scope>
    <source>
        <tissue evidence="1">Leaf</tissue>
    </source>
</reference>
<organism evidence="1">
    <name type="scientific">Rhizophora mucronata</name>
    <name type="common">Asiatic mangrove</name>
    <dbReference type="NCBI Taxonomy" id="61149"/>
    <lineage>
        <taxon>Eukaryota</taxon>
        <taxon>Viridiplantae</taxon>
        <taxon>Streptophyta</taxon>
        <taxon>Embryophyta</taxon>
        <taxon>Tracheophyta</taxon>
        <taxon>Spermatophyta</taxon>
        <taxon>Magnoliopsida</taxon>
        <taxon>eudicotyledons</taxon>
        <taxon>Gunneridae</taxon>
        <taxon>Pentapetalae</taxon>
        <taxon>rosids</taxon>
        <taxon>fabids</taxon>
        <taxon>Malpighiales</taxon>
        <taxon>Rhizophoraceae</taxon>
        <taxon>Rhizophora</taxon>
    </lineage>
</organism>